<feature type="region of interest" description="Disordered" evidence="1">
    <location>
        <begin position="61"/>
        <end position="80"/>
    </location>
</feature>
<proteinExistence type="predicted"/>
<dbReference type="Proteomes" id="UP000005496">
    <property type="component" value="Unassembled WGS sequence"/>
</dbReference>
<feature type="compositionally biased region" description="Basic and acidic residues" evidence="1">
    <location>
        <begin position="66"/>
        <end position="80"/>
    </location>
</feature>
<dbReference type="RefSeq" id="WP_008870779.1">
    <property type="nucleotide sequence ID" value="NZ_ACJN02000003.1"/>
</dbReference>
<dbReference type="OrthoDB" id="362995at2"/>
<sequence>MNITLSADKELIQKAREYAAQRGTSLNQLIREYLEYTAAMGDKESSAREFERLARECGGTSPEGYVFDREDAHARGEDGP</sequence>
<dbReference type="InterPro" id="IPR045944">
    <property type="entry name" value="DUF6364"/>
</dbReference>
<keyword evidence="3" id="KW-1185">Reference proteome</keyword>
<dbReference type="Pfam" id="PF19891">
    <property type="entry name" value="DUF6364"/>
    <property type="match status" value="1"/>
</dbReference>
<dbReference type="AlphaFoldDB" id="D6SRW1"/>
<evidence type="ECO:0008006" key="4">
    <source>
        <dbReference type="Google" id="ProtNLM"/>
    </source>
</evidence>
<evidence type="ECO:0000313" key="3">
    <source>
        <dbReference type="Proteomes" id="UP000005496"/>
    </source>
</evidence>
<comment type="caution">
    <text evidence="2">The sequence shown here is derived from an EMBL/GenBank/DDBJ whole genome shotgun (WGS) entry which is preliminary data.</text>
</comment>
<protein>
    <recommendedName>
        <fullName evidence="4">CopG domain protein DNA-binding domain protein</fullName>
    </recommendedName>
</protein>
<organism evidence="2 3">
    <name type="scientific">Desulfonatronospira thiodismutans ASO3-1</name>
    <dbReference type="NCBI Taxonomy" id="555779"/>
    <lineage>
        <taxon>Bacteria</taxon>
        <taxon>Pseudomonadati</taxon>
        <taxon>Thermodesulfobacteriota</taxon>
        <taxon>Desulfovibrionia</taxon>
        <taxon>Desulfovibrionales</taxon>
        <taxon>Desulfonatronovibrionaceae</taxon>
        <taxon>Desulfonatronospira</taxon>
    </lineage>
</organism>
<dbReference type="eggNOG" id="ENOG5033BFW">
    <property type="taxonomic scope" value="Bacteria"/>
</dbReference>
<gene>
    <name evidence="2" type="ORF">Dthio_PD0761</name>
</gene>
<name>D6SRW1_9BACT</name>
<dbReference type="EMBL" id="ACJN02000003">
    <property type="protein sequence ID" value="EFI33427.1"/>
    <property type="molecule type" value="Genomic_DNA"/>
</dbReference>
<evidence type="ECO:0000256" key="1">
    <source>
        <dbReference type="SAM" id="MobiDB-lite"/>
    </source>
</evidence>
<accession>D6SRW1</accession>
<evidence type="ECO:0000313" key="2">
    <source>
        <dbReference type="EMBL" id="EFI33427.1"/>
    </source>
</evidence>
<reference evidence="2" key="1">
    <citation type="submission" date="2010-05" db="EMBL/GenBank/DDBJ databases">
        <title>The draft genome of Desulfonatronospira thiodismutans ASO3-1.</title>
        <authorList>
            <consortium name="US DOE Joint Genome Institute (JGI-PGF)"/>
            <person name="Lucas S."/>
            <person name="Copeland A."/>
            <person name="Lapidus A."/>
            <person name="Cheng J.-F."/>
            <person name="Bruce D."/>
            <person name="Goodwin L."/>
            <person name="Pitluck S."/>
            <person name="Chertkov O."/>
            <person name="Brettin T."/>
            <person name="Detter J.C."/>
            <person name="Han C."/>
            <person name="Land M.L."/>
            <person name="Hauser L."/>
            <person name="Kyrpides N."/>
            <person name="Mikhailova N."/>
            <person name="Muyzer G."/>
            <person name="Woyke T."/>
        </authorList>
    </citation>
    <scope>NUCLEOTIDE SEQUENCE [LARGE SCALE GENOMIC DNA]</scope>
    <source>
        <strain evidence="2">ASO3-1</strain>
    </source>
</reference>